<dbReference type="EMBL" id="BAAAZA010000018">
    <property type="protein sequence ID" value="GAA3882941.1"/>
    <property type="molecule type" value="Genomic_DNA"/>
</dbReference>
<organism evidence="1 2">
    <name type="scientific">Streptomyces lannensis</name>
    <dbReference type="NCBI Taxonomy" id="766498"/>
    <lineage>
        <taxon>Bacteria</taxon>
        <taxon>Bacillati</taxon>
        <taxon>Actinomycetota</taxon>
        <taxon>Actinomycetes</taxon>
        <taxon>Kitasatosporales</taxon>
        <taxon>Streptomycetaceae</taxon>
        <taxon>Streptomyces</taxon>
    </lineage>
</organism>
<protein>
    <submittedName>
        <fullName evidence="1">Uncharacterized protein</fullName>
    </submittedName>
</protein>
<gene>
    <name evidence="1" type="ORF">GCM10022207_57340</name>
</gene>
<name>A0ABP7KNN8_9ACTN</name>
<keyword evidence="2" id="KW-1185">Reference proteome</keyword>
<reference evidence="2" key="1">
    <citation type="journal article" date="2019" name="Int. J. Syst. Evol. Microbiol.">
        <title>The Global Catalogue of Microorganisms (GCM) 10K type strain sequencing project: providing services to taxonomists for standard genome sequencing and annotation.</title>
        <authorList>
            <consortium name="The Broad Institute Genomics Platform"/>
            <consortium name="The Broad Institute Genome Sequencing Center for Infectious Disease"/>
            <person name="Wu L."/>
            <person name="Ma J."/>
        </authorList>
    </citation>
    <scope>NUCLEOTIDE SEQUENCE [LARGE SCALE GENOMIC DNA]</scope>
    <source>
        <strain evidence="2">JCM 16578</strain>
    </source>
</reference>
<comment type="caution">
    <text evidence="1">The sequence shown here is derived from an EMBL/GenBank/DDBJ whole genome shotgun (WGS) entry which is preliminary data.</text>
</comment>
<dbReference type="Proteomes" id="UP001501563">
    <property type="component" value="Unassembled WGS sequence"/>
</dbReference>
<accession>A0ABP7KNN8</accession>
<evidence type="ECO:0000313" key="2">
    <source>
        <dbReference type="Proteomes" id="UP001501563"/>
    </source>
</evidence>
<proteinExistence type="predicted"/>
<evidence type="ECO:0000313" key="1">
    <source>
        <dbReference type="EMBL" id="GAA3882941.1"/>
    </source>
</evidence>
<sequence>MHRTVTAVVDRETTACRNPDEVSREALVLLDRIEELLSDKVPNYAVRAQE</sequence>